<dbReference type="Proteomes" id="UP000546970">
    <property type="component" value="Unassembled WGS sequence"/>
</dbReference>
<feature type="transmembrane region" description="Helical" evidence="7">
    <location>
        <begin position="64"/>
        <end position="90"/>
    </location>
</feature>
<dbReference type="InterPro" id="IPR022791">
    <property type="entry name" value="L-PG_synthase/AglD"/>
</dbReference>
<feature type="transmembrane region" description="Helical" evidence="7">
    <location>
        <begin position="102"/>
        <end position="127"/>
    </location>
</feature>
<feature type="compositionally biased region" description="Polar residues" evidence="6">
    <location>
        <begin position="418"/>
        <end position="435"/>
    </location>
</feature>
<keyword evidence="3 7" id="KW-0812">Transmembrane</keyword>
<dbReference type="PANTHER" id="PTHR37693">
    <property type="entry name" value="PHOSPHATIDYLGLYCEROL LYSYLTRANSFERASE"/>
    <property type="match status" value="1"/>
</dbReference>
<evidence type="ECO:0000256" key="7">
    <source>
        <dbReference type="SAM" id="Phobius"/>
    </source>
</evidence>
<feature type="transmembrane region" description="Helical" evidence="7">
    <location>
        <begin position="176"/>
        <end position="200"/>
    </location>
</feature>
<protein>
    <submittedName>
        <fullName evidence="8">Flippase-like domain-containing protein</fullName>
    </submittedName>
</protein>
<feature type="compositionally biased region" description="Low complexity" evidence="6">
    <location>
        <begin position="374"/>
        <end position="386"/>
    </location>
</feature>
<dbReference type="RefSeq" id="WP_169277158.1">
    <property type="nucleotide sequence ID" value="NZ_JABBCP010000002.1"/>
</dbReference>
<evidence type="ECO:0000313" key="9">
    <source>
        <dbReference type="Proteomes" id="UP000546970"/>
    </source>
</evidence>
<keyword evidence="2" id="KW-1003">Cell membrane</keyword>
<dbReference type="Pfam" id="PF03706">
    <property type="entry name" value="LPG_synthase_TM"/>
    <property type="match status" value="1"/>
</dbReference>
<evidence type="ECO:0000256" key="6">
    <source>
        <dbReference type="SAM" id="MobiDB-lite"/>
    </source>
</evidence>
<evidence type="ECO:0000256" key="1">
    <source>
        <dbReference type="ARBA" id="ARBA00004651"/>
    </source>
</evidence>
<name>A0A7X9YIV7_9ACTN</name>
<dbReference type="EMBL" id="JABBCP010000002">
    <property type="protein sequence ID" value="NMF55486.1"/>
    <property type="molecule type" value="Genomic_DNA"/>
</dbReference>
<feature type="transmembrane region" description="Helical" evidence="7">
    <location>
        <begin position="147"/>
        <end position="164"/>
    </location>
</feature>
<organism evidence="8 9">
    <name type="scientific">Collinsella acetigenes</name>
    <dbReference type="NCBI Taxonomy" id="2713419"/>
    <lineage>
        <taxon>Bacteria</taxon>
        <taxon>Bacillati</taxon>
        <taxon>Actinomycetota</taxon>
        <taxon>Coriobacteriia</taxon>
        <taxon>Coriobacteriales</taxon>
        <taxon>Coriobacteriaceae</taxon>
        <taxon>Collinsella</taxon>
    </lineage>
</organism>
<evidence type="ECO:0000256" key="4">
    <source>
        <dbReference type="ARBA" id="ARBA00022989"/>
    </source>
</evidence>
<keyword evidence="5 7" id="KW-0472">Membrane</keyword>
<feature type="transmembrane region" description="Helical" evidence="7">
    <location>
        <begin position="31"/>
        <end position="52"/>
    </location>
</feature>
<feature type="transmembrane region" description="Helical" evidence="7">
    <location>
        <begin position="253"/>
        <end position="278"/>
    </location>
</feature>
<evidence type="ECO:0000313" key="8">
    <source>
        <dbReference type="EMBL" id="NMF55486.1"/>
    </source>
</evidence>
<comment type="caution">
    <text evidence="8">The sequence shown here is derived from an EMBL/GenBank/DDBJ whole genome shotgun (WGS) entry which is preliminary data.</text>
</comment>
<feature type="transmembrane region" description="Helical" evidence="7">
    <location>
        <begin position="285"/>
        <end position="302"/>
    </location>
</feature>
<feature type="compositionally biased region" description="Basic residues" evidence="6">
    <location>
        <begin position="436"/>
        <end position="446"/>
    </location>
</feature>
<proteinExistence type="predicted"/>
<dbReference type="NCBIfam" id="TIGR00374">
    <property type="entry name" value="flippase-like domain"/>
    <property type="match status" value="1"/>
</dbReference>
<keyword evidence="4 7" id="KW-1133">Transmembrane helix</keyword>
<keyword evidence="9" id="KW-1185">Reference proteome</keyword>
<sequence length="466" mass="50350">MTGPLKHKTSHPQVDVQVAGGDDTKTARRGAIFIGLVLIAYIVYLVVTGQMAQFWGAMASVKGGWLFVACFFMFLYLVFGILAYAIAVWLDPHSPVGIRDLISVEASGIFFGNLTPMMMGSTPAQIYRLTKAGQNVGEAGATQFTRFIVYQFGLVAWGAILLLARMPYFAEHYGDITLLCVFSFGGHCLILLGIFAVALMPGMVTRLAHWIINLLERVGMSKSKIEGWRGFVDSEIYSFSDKFKLSAGHFSSMVLTVIITMLQLAFFYLVPYFLMLAFGKHEVDFFSVMAASAFVQLLSSAVPLPGGTGGAEGGFALFLGHFFGSAATAGYLLWRLITFIAPTILAAPLLGLKSAHNASIHARWDRVLRRFGKDSSGSAKSSSSGSARKKGKKRSHPSHHEDEIAAPLASIGSLEEASASSSHRLSVNGAASSSPSRKKPVARRTVRQSADGITVSPSQFKKKPRA</sequence>
<feature type="compositionally biased region" description="Basic residues" evidence="6">
    <location>
        <begin position="387"/>
        <end position="397"/>
    </location>
</feature>
<comment type="subcellular location">
    <subcellularLocation>
        <location evidence="1">Cell membrane</location>
        <topology evidence="1">Multi-pass membrane protein</topology>
    </subcellularLocation>
</comment>
<dbReference type="GO" id="GO:0005886">
    <property type="term" value="C:plasma membrane"/>
    <property type="evidence" value="ECO:0007669"/>
    <property type="project" value="UniProtKB-SubCell"/>
</dbReference>
<accession>A0A7X9YIV7</accession>
<evidence type="ECO:0000256" key="5">
    <source>
        <dbReference type="ARBA" id="ARBA00023136"/>
    </source>
</evidence>
<evidence type="ECO:0000256" key="2">
    <source>
        <dbReference type="ARBA" id="ARBA00022475"/>
    </source>
</evidence>
<gene>
    <name evidence="8" type="ORF">HF320_03975</name>
</gene>
<evidence type="ECO:0000256" key="3">
    <source>
        <dbReference type="ARBA" id="ARBA00022692"/>
    </source>
</evidence>
<feature type="transmembrane region" description="Helical" evidence="7">
    <location>
        <begin position="314"/>
        <end position="334"/>
    </location>
</feature>
<feature type="region of interest" description="Disordered" evidence="6">
    <location>
        <begin position="373"/>
        <end position="466"/>
    </location>
</feature>
<reference evidence="8 9" key="1">
    <citation type="submission" date="2020-04" db="EMBL/GenBank/DDBJ databases">
        <title>Collinsella sp. KGMB02528 nov., an anaerobic actinobacterium isolated from human feces.</title>
        <authorList>
            <person name="Han K.-I."/>
            <person name="Eom M.K."/>
            <person name="Kim J.-S."/>
            <person name="Lee K.C."/>
            <person name="Suh M.K."/>
            <person name="Park S.-H."/>
            <person name="Lee J.H."/>
            <person name="Kang S.W."/>
            <person name="Park J.-E."/>
            <person name="Oh B.S."/>
            <person name="Yu S.Y."/>
            <person name="Choi S.-H."/>
            <person name="Lee D.H."/>
            <person name="Yoon H."/>
            <person name="Kim B.-Y."/>
            <person name="Lee J.H."/>
            <person name="Lee J.-S."/>
        </authorList>
    </citation>
    <scope>NUCLEOTIDE SEQUENCE [LARGE SCALE GENOMIC DNA]</scope>
    <source>
        <strain evidence="8 9">KGMB02528</strain>
    </source>
</reference>
<dbReference type="PANTHER" id="PTHR37693:SF1">
    <property type="entry name" value="INTEGRAL MEMBRANE PROTEIN"/>
    <property type="match status" value="1"/>
</dbReference>
<dbReference type="AlphaFoldDB" id="A0A7X9YIV7"/>